<comment type="subcellular location">
    <subcellularLocation>
        <location evidence="1">Membrane</location>
    </subcellularLocation>
</comment>
<feature type="region of interest" description="Disordered" evidence="14">
    <location>
        <begin position="281"/>
        <end position="311"/>
    </location>
</feature>
<evidence type="ECO:0000256" key="1">
    <source>
        <dbReference type="ARBA" id="ARBA00004370"/>
    </source>
</evidence>
<keyword evidence="3" id="KW-0399">Innate immunity</keyword>
<evidence type="ECO:0000256" key="12">
    <source>
        <dbReference type="ARBA" id="ARBA00045541"/>
    </source>
</evidence>
<dbReference type="SUPFAM" id="SSF57535">
    <property type="entry name" value="Complement control module/SCR domain"/>
    <property type="match status" value="4"/>
</dbReference>
<dbReference type="Gene3D" id="2.10.70.10">
    <property type="entry name" value="Complement Module, domain 1"/>
    <property type="match status" value="4"/>
</dbReference>
<evidence type="ECO:0000256" key="9">
    <source>
        <dbReference type="ARBA" id="ARBA00023136"/>
    </source>
</evidence>
<evidence type="ECO:0000256" key="6">
    <source>
        <dbReference type="ARBA" id="ARBA00022737"/>
    </source>
</evidence>
<reference evidence="18" key="1">
    <citation type="journal article" date="2014" name="Nature">
        <title>Elephant shark genome provides unique insights into gnathostome evolution.</title>
        <authorList>
            <consortium name="International Elephant Shark Genome Sequencing Consortium"/>
            <person name="Venkatesh B."/>
            <person name="Lee A.P."/>
            <person name="Ravi V."/>
            <person name="Maurya A.K."/>
            <person name="Lian M.M."/>
            <person name="Swann J.B."/>
            <person name="Ohta Y."/>
            <person name="Flajnik M.F."/>
            <person name="Sutoh Y."/>
            <person name="Kasahara M."/>
            <person name="Hoon S."/>
            <person name="Gangu V."/>
            <person name="Roy S.W."/>
            <person name="Irimia M."/>
            <person name="Korzh V."/>
            <person name="Kondrychyn I."/>
            <person name="Lim Z.W."/>
            <person name="Tay B.H."/>
            <person name="Tohari S."/>
            <person name="Kong K.W."/>
            <person name="Ho S."/>
            <person name="Lorente-Galdos B."/>
            <person name="Quilez J."/>
            <person name="Marques-Bonet T."/>
            <person name="Raney B.J."/>
            <person name="Ingham P.W."/>
            <person name="Tay A."/>
            <person name="Hillier L.W."/>
            <person name="Minx P."/>
            <person name="Boehm T."/>
            <person name="Wilson R.K."/>
            <person name="Brenner S."/>
            <person name="Warren W.C."/>
        </authorList>
    </citation>
    <scope>NUCLEOTIDE SEQUENCE</scope>
    <source>
        <tissue evidence="18">Testis</tissue>
    </source>
</reference>
<evidence type="ECO:0000256" key="11">
    <source>
        <dbReference type="ARBA" id="ARBA00023180"/>
    </source>
</evidence>
<evidence type="ECO:0000256" key="15">
    <source>
        <dbReference type="SAM" id="Phobius"/>
    </source>
</evidence>
<dbReference type="PANTHER" id="PTHR19325">
    <property type="entry name" value="COMPLEMENT COMPONENT-RELATED SUSHI DOMAIN-CONTAINING"/>
    <property type="match status" value="1"/>
</dbReference>
<evidence type="ECO:0000256" key="5">
    <source>
        <dbReference type="ARBA" id="ARBA00022729"/>
    </source>
</evidence>
<keyword evidence="11" id="KW-0325">Glycoprotein</keyword>
<evidence type="ECO:0000256" key="16">
    <source>
        <dbReference type="SAM" id="SignalP"/>
    </source>
</evidence>
<keyword evidence="6" id="KW-0677">Repeat</keyword>
<evidence type="ECO:0000256" key="7">
    <source>
        <dbReference type="ARBA" id="ARBA00022859"/>
    </source>
</evidence>
<feature type="domain" description="Sushi" evidence="17">
    <location>
        <begin position="33"/>
        <end position="96"/>
    </location>
</feature>
<evidence type="ECO:0000256" key="14">
    <source>
        <dbReference type="SAM" id="MobiDB-lite"/>
    </source>
</evidence>
<dbReference type="AlphaFoldDB" id="V9KSN2"/>
<feature type="signal peptide" evidence="16">
    <location>
        <begin position="1"/>
        <end position="27"/>
    </location>
</feature>
<keyword evidence="9 15" id="KW-0472">Membrane</keyword>
<feature type="disulfide bond" evidence="13">
    <location>
        <begin position="156"/>
        <end position="199"/>
    </location>
</feature>
<sequence>MEGGAATRLSGDLLLTAALLLLQSGAGVILVSGECGEPPRLNDGFPDIDLTQTSFPVGTRIRYRCNEGFSLAEGKSPLITCQADSSWTAFVTVCEANSCGAPPDLLNGYYKTTSVVFGGIVTYYCNEGYNLVGKDTQNCIAHGWDGRTPVCDAVTCDDLPPIENGKTPPLLQENWEYENAATFTCNPTYTLIGERTIYCRANGTWSDIPPKCKVVECFRPDPPITNGRIIAGLGPKYKYRETIIYQCNEGFRMVGNDSIECGENSMFPKAPLCISDEASTVMPTTRGPAEPPVTVPGRAPTDQKPSPTSAPKKDIGLILGLVLGLGAASFVGFGIAYWFLSKKKRGNSETAEKVPMSSPPKDVQAEPFSDELREVH</sequence>
<dbReference type="InterPro" id="IPR035976">
    <property type="entry name" value="Sushi/SCR/CCP_sf"/>
</dbReference>
<feature type="disulfide bond" evidence="13">
    <location>
        <begin position="185"/>
        <end position="212"/>
    </location>
</feature>
<keyword evidence="5 16" id="KW-0732">Signal</keyword>
<dbReference type="PANTHER" id="PTHR19325:SF317">
    <property type="entry name" value="COMPLEMENT DECAY-ACCELERATING FACTOR"/>
    <property type="match status" value="1"/>
</dbReference>
<dbReference type="InterPro" id="IPR050350">
    <property type="entry name" value="Compl-Cell_Adhes-Reg"/>
</dbReference>
<evidence type="ECO:0000256" key="8">
    <source>
        <dbReference type="ARBA" id="ARBA00022875"/>
    </source>
</evidence>
<keyword evidence="4 13" id="KW-0768">Sushi</keyword>
<keyword evidence="8" id="KW-0180">Complement pathway</keyword>
<dbReference type="Pfam" id="PF00084">
    <property type="entry name" value="Sushi"/>
    <property type="match status" value="4"/>
</dbReference>
<dbReference type="FunFam" id="2.10.70.10:FF:000014">
    <property type="entry name" value="Membrane cofactor protein"/>
    <property type="match status" value="1"/>
</dbReference>
<organism evidence="18">
    <name type="scientific">Callorhinchus milii</name>
    <name type="common">Ghost shark</name>
    <dbReference type="NCBI Taxonomy" id="7868"/>
    <lineage>
        <taxon>Eukaryota</taxon>
        <taxon>Metazoa</taxon>
        <taxon>Chordata</taxon>
        <taxon>Craniata</taxon>
        <taxon>Vertebrata</taxon>
        <taxon>Chondrichthyes</taxon>
        <taxon>Holocephali</taxon>
        <taxon>Chimaeriformes</taxon>
        <taxon>Callorhinchidae</taxon>
        <taxon>Callorhinchus</taxon>
    </lineage>
</organism>
<evidence type="ECO:0000256" key="10">
    <source>
        <dbReference type="ARBA" id="ARBA00023157"/>
    </source>
</evidence>
<dbReference type="PROSITE" id="PS50923">
    <property type="entry name" value="SUSHI"/>
    <property type="match status" value="4"/>
</dbReference>
<comment type="function">
    <text evidence="12">This protein recognizes C4b and C3b fragments that condense with cell-surface hydroxyl or amino groups when nascent C4b and C3b are locally generated during C4 and c3 activation. Interaction of daf with cell-associated C4b and C3b polypeptides interferes with their ability to catalyze the conversion of C2 and factor B to enzymatically active C2a and Bb and thereby prevents the formation of C4b2a and C3bBb, the amplification convertases of the complement cascade. Inhibits complement activation by destabilizing and preventing the formation of C3 and C5 convertases, which prevents complement damage.</text>
</comment>
<keyword evidence="15" id="KW-1133">Transmembrane helix</keyword>
<dbReference type="CDD" id="cd00033">
    <property type="entry name" value="CCP"/>
    <property type="match status" value="4"/>
</dbReference>
<name>V9KSN2_CALMI</name>
<comment type="caution">
    <text evidence="13">Lacks conserved residue(s) required for the propagation of feature annotation.</text>
</comment>
<keyword evidence="7" id="KW-0391">Immunity</keyword>
<evidence type="ECO:0000256" key="13">
    <source>
        <dbReference type="PROSITE-ProRule" id="PRU00302"/>
    </source>
</evidence>
<dbReference type="GO" id="GO:0045087">
    <property type="term" value="P:innate immune response"/>
    <property type="evidence" value="ECO:0007669"/>
    <property type="project" value="UniProtKB-KW"/>
</dbReference>
<dbReference type="EMBL" id="JW868925">
    <property type="protein sequence ID" value="AFP01443.1"/>
    <property type="molecule type" value="mRNA"/>
</dbReference>
<evidence type="ECO:0000313" key="18">
    <source>
        <dbReference type="EMBL" id="AFP01443.1"/>
    </source>
</evidence>
<evidence type="ECO:0000256" key="3">
    <source>
        <dbReference type="ARBA" id="ARBA00022588"/>
    </source>
</evidence>
<feature type="chain" id="PRO_5004779008" evidence="16">
    <location>
        <begin position="28"/>
        <end position="376"/>
    </location>
</feature>
<comment type="similarity">
    <text evidence="2">Belongs to the receptors of complement activation (RCA) family.</text>
</comment>
<keyword evidence="15" id="KW-0812">Transmembrane</keyword>
<dbReference type="SMART" id="SM00032">
    <property type="entry name" value="CCP"/>
    <property type="match status" value="4"/>
</dbReference>
<feature type="domain" description="Sushi" evidence="17">
    <location>
        <begin position="154"/>
        <end position="214"/>
    </location>
</feature>
<evidence type="ECO:0000259" key="17">
    <source>
        <dbReference type="PROSITE" id="PS50923"/>
    </source>
</evidence>
<dbReference type="GO" id="GO:0006958">
    <property type="term" value="P:complement activation, classical pathway"/>
    <property type="evidence" value="ECO:0007669"/>
    <property type="project" value="UniProtKB-KW"/>
</dbReference>
<feature type="domain" description="Sushi" evidence="17">
    <location>
        <begin position="215"/>
        <end position="275"/>
    </location>
</feature>
<feature type="region of interest" description="Disordered" evidence="14">
    <location>
        <begin position="346"/>
        <end position="376"/>
    </location>
</feature>
<keyword evidence="10 13" id="KW-1015">Disulfide bond</keyword>
<evidence type="ECO:0000256" key="2">
    <source>
        <dbReference type="ARBA" id="ARBA00010908"/>
    </source>
</evidence>
<evidence type="ECO:0000256" key="4">
    <source>
        <dbReference type="ARBA" id="ARBA00022659"/>
    </source>
</evidence>
<feature type="domain" description="Sushi" evidence="17">
    <location>
        <begin position="97"/>
        <end position="153"/>
    </location>
</feature>
<accession>V9KSN2</accession>
<dbReference type="InterPro" id="IPR000436">
    <property type="entry name" value="Sushi_SCR_CCP_dom"/>
</dbReference>
<proteinExistence type="evidence at transcript level"/>
<dbReference type="GO" id="GO:0016020">
    <property type="term" value="C:membrane"/>
    <property type="evidence" value="ECO:0007669"/>
    <property type="project" value="UniProtKB-SubCell"/>
</dbReference>
<feature type="transmembrane region" description="Helical" evidence="15">
    <location>
        <begin position="315"/>
        <end position="340"/>
    </location>
</feature>
<protein>
    <submittedName>
        <fullName evidence="18">Membrane cofactor protein</fullName>
    </submittedName>
</protein>